<protein>
    <submittedName>
        <fullName evidence="1">Uncharacterized protein</fullName>
    </submittedName>
</protein>
<proteinExistence type="predicted"/>
<dbReference type="Proteomes" id="UP001642540">
    <property type="component" value="Unassembled WGS sequence"/>
</dbReference>
<organism evidence="1 2">
    <name type="scientific">Orchesella dallaii</name>
    <dbReference type="NCBI Taxonomy" id="48710"/>
    <lineage>
        <taxon>Eukaryota</taxon>
        <taxon>Metazoa</taxon>
        <taxon>Ecdysozoa</taxon>
        <taxon>Arthropoda</taxon>
        <taxon>Hexapoda</taxon>
        <taxon>Collembola</taxon>
        <taxon>Entomobryomorpha</taxon>
        <taxon>Entomobryoidea</taxon>
        <taxon>Orchesellidae</taxon>
        <taxon>Orchesellinae</taxon>
        <taxon>Orchesella</taxon>
    </lineage>
</organism>
<gene>
    <name evidence="1" type="ORF">ODALV1_LOCUS16408</name>
</gene>
<dbReference type="EMBL" id="CAXLJM020000049">
    <property type="protein sequence ID" value="CAL8114308.1"/>
    <property type="molecule type" value="Genomic_DNA"/>
</dbReference>
<accession>A0ABP1QXE9</accession>
<sequence length="65" mass="7167">MEDVLINNIVGSMGSRNHMSVECWCDKTEAFTSASAASSHALTLADLPFVNNTTVFGHCKHYYKD</sequence>
<keyword evidence="2" id="KW-1185">Reference proteome</keyword>
<evidence type="ECO:0000313" key="2">
    <source>
        <dbReference type="Proteomes" id="UP001642540"/>
    </source>
</evidence>
<evidence type="ECO:0000313" key="1">
    <source>
        <dbReference type="EMBL" id="CAL8114308.1"/>
    </source>
</evidence>
<comment type="caution">
    <text evidence="1">The sequence shown here is derived from an EMBL/GenBank/DDBJ whole genome shotgun (WGS) entry which is preliminary data.</text>
</comment>
<name>A0ABP1QXE9_9HEXA</name>
<reference evidence="1 2" key="1">
    <citation type="submission" date="2024-08" db="EMBL/GenBank/DDBJ databases">
        <authorList>
            <person name="Cucini C."/>
            <person name="Frati F."/>
        </authorList>
    </citation>
    <scope>NUCLEOTIDE SEQUENCE [LARGE SCALE GENOMIC DNA]</scope>
</reference>